<proteinExistence type="predicted"/>
<dbReference type="GO" id="GO:0003700">
    <property type="term" value="F:DNA-binding transcription factor activity"/>
    <property type="evidence" value="ECO:0007669"/>
    <property type="project" value="InterPro"/>
</dbReference>
<dbReference type="eggNOG" id="COG1846">
    <property type="taxonomic scope" value="Bacteria"/>
</dbReference>
<dbReference type="PRINTS" id="PR00598">
    <property type="entry name" value="HTHMARR"/>
</dbReference>
<protein>
    <submittedName>
        <fullName evidence="5">Transcriptional regulator</fullName>
    </submittedName>
</protein>
<dbReference type="PROSITE" id="PS01117">
    <property type="entry name" value="HTH_MARR_1"/>
    <property type="match status" value="1"/>
</dbReference>
<evidence type="ECO:0000256" key="2">
    <source>
        <dbReference type="ARBA" id="ARBA00023125"/>
    </source>
</evidence>
<dbReference type="PANTHER" id="PTHR42756">
    <property type="entry name" value="TRANSCRIPTIONAL REGULATOR, MARR"/>
    <property type="match status" value="1"/>
</dbReference>
<dbReference type="AlphaFoldDB" id="H2J607"/>
<dbReference type="SUPFAM" id="SSF46785">
    <property type="entry name" value="Winged helix' DNA-binding domain"/>
    <property type="match status" value="1"/>
</dbReference>
<reference evidence="5 6" key="1">
    <citation type="journal article" date="2012" name="J. Bacteriol.">
        <title>Complete Genome Sequence of the Thermophilic, Piezophilic, Heterotrophic Bacterium Marinitoga piezophila KA3.</title>
        <authorList>
            <person name="Lucas S."/>
            <person name="Han J."/>
            <person name="Lapidus A."/>
            <person name="Cheng J.F."/>
            <person name="Goodwin L.A."/>
            <person name="Pitluck S."/>
            <person name="Peters L."/>
            <person name="Mikhailova N."/>
            <person name="Teshima H."/>
            <person name="Detter J.C."/>
            <person name="Han C."/>
            <person name="Tapia R."/>
            <person name="Land M."/>
            <person name="Hauser L."/>
            <person name="Kyrpides N.C."/>
            <person name="Ivanova N."/>
            <person name="Pagani I."/>
            <person name="Vannier P."/>
            <person name="Oger P."/>
            <person name="Bartlett D.H."/>
            <person name="Noll K.M."/>
            <person name="Woyke T."/>
            <person name="Jebbar M."/>
        </authorList>
    </citation>
    <scope>NUCLEOTIDE SEQUENCE [LARGE SCALE GENOMIC DNA]</scope>
    <source>
        <strain evidence="6">DSM 14283 / JCM 11233 / KA3</strain>
    </source>
</reference>
<keyword evidence="1" id="KW-0805">Transcription regulation</keyword>
<dbReference type="Gene3D" id="1.10.10.10">
    <property type="entry name" value="Winged helix-like DNA-binding domain superfamily/Winged helix DNA-binding domain"/>
    <property type="match status" value="1"/>
</dbReference>
<dbReference type="InterPro" id="IPR000835">
    <property type="entry name" value="HTH_MarR-typ"/>
</dbReference>
<reference evidence="6" key="2">
    <citation type="submission" date="2012-01" db="EMBL/GenBank/DDBJ databases">
        <title>Complete sequence of chromosome of Marinitoga piezophila KA3.</title>
        <authorList>
            <person name="Lucas S."/>
            <person name="Han J."/>
            <person name="Lapidus A."/>
            <person name="Cheng J.-F."/>
            <person name="Goodwin L."/>
            <person name="Pitluck S."/>
            <person name="Peters L."/>
            <person name="Mikhailova N."/>
            <person name="Teshima H."/>
            <person name="Detter J.C."/>
            <person name="Han C."/>
            <person name="Tapia R."/>
            <person name="Land M."/>
            <person name="Hauser L."/>
            <person name="Kyrpides N."/>
            <person name="Ivanova N."/>
            <person name="Pagani I."/>
            <person name="Jebbar M."/>
            <person name="Vannier P."/>
            <person name="Oger P."/>
            <person name="Cario A."/>
            <person name="Bartlett D."/>
            <person name="Noll K.M."/>
            <person name="Woyke T."/>
        </authorList>
    </citation>
    <scope>NUCLEOTIDE SEQUENCE [LARGE SCALE GENOMIC DNA]</scope>
    <source>
        <strain evidence="6">DSM 14283 / JCM 11233 / KA3</strain>
    </source>
</reference>
<dbReference type="Proteomes" id="UP000007161">
    <property type="component" value="Chromosome"/>
</dbReference>
<dbReference type="RefSeq" id="WP_014296140.1">
    <property type="nucleotide sequence ID" value="NC_016751.1"/>
</dbReference>
<dbReference type="STRING" id="443254.Marpi_0629"/>
<dbReference type="SMART" id="SM00347">
    <property type="entry name" value="HTH_MARR"/>
    <property type="match status" value="1"/>
</dbReference>
<feature type="domain" description="HTH marR-type" evidence="4">
    <location>
        <begin position="5"/>
        <end position="137"/>
    </location>
</feature>
<dbReference type="KEGG" id="mpz:Marpi_0629"/>
<accession>H2J607</accession>
<gene>
    <name evidence="5" type="ordered locus">Marpi_0629</name>
</gene>
<dbReference type="Pfam" id="PF01047">
    <property type="entry name" value="MarR"/>
    <property type="match status" value="1"/>
</dbReference>
<dbReference type="GO" id="GO:0003677">
    <property type="term" value="F:DNA binding"/>
    <property type="evidence" value="ECO:0007669"/>
    <property type="project" value="UniProtKB-KW"/>
</dbReference>
<dbReference type="OrthoDB" id="47347at2"/>
<evidence type="ECO:0000259" key="4">
    <source>
        <dbReference type="PROSITE" id="PS50995"/>
    </source>
</evidence>
<name>H2J607_MARPK</name>
<evidence type="ECO:0000313" key="5">
    <source>
        <dbReference type="EMBL" id="AEX85068.1"/>
    </source>
</evidence>
<keyword evidence="3" id="KW-0804">Transcription</keyword>
<sequence length="140" mass="16565">MQLSEKDILNMLFDLMSNFTKIISNFSEAEKLRTIEFYIIVFLGLKGPQKMAKIAEIFSTTKSNVTNIIDSLEEREYVIRNRSKDDRRVILIELTEKGKNVFNETTENFKLIFEDFMKKVSKEDFEIIEKGFEKIISLYR</sequence>
<dbReference type="PROSITE" id="PS50995">
    <property type="entry name" value="HTH_MARR_2"/>
    <property type="match status" value="1"/>
</dbReference>
<dbReference type="InterPro" id="IPR036390">
    <property type="entry name" value="WH_DNA-bd_sf"/>
</dbReference>
<dbReference type="InterPro" id="IPR023187">
    <property type="entry name" value="Tscrpt_reg_MarR-type_CS"/>
</dbReference>
<dbReference type="InterPro" id="IPR036388">
    <property type="entry name" value="WH-like_DNA-bd_sf"/>
</dbReference>
<dbReference type="HOGENOM" id="CLU_083287_27_4_0"/>
<evidence type="ECO:0000313" key="6">
    <source>
        <dbReference type="Proteomes" id="UP000007161"/>
    </source>
</evidence>
<evidence type="ECO:0000256" key="1">
    <source>
        <dbReference type="ARBA" id="ARBA00023015"/>
    </source>
</evidence>
<dbReference type="EMBL" id="CP003257">
    <property type="protein sequence ID" value="AEX85068.1"/>
    <property type="molecule type" value="Genomic_DNA"/>
</dbReference>
<keyword evidence="6" id="KW-1185">Reference proteome</keyword>
<organism evidence="5 6">
    <name type="scientific">Marinitoga piezophila (strain DSM 14283 / JCM 11233 / KA3)</name>
    <dbReference type="NCBI Taxonomy" id="443254"/>
    <lineage>
        <taxon>Bacteria</taxon>
        <taxon>Thermotogati</taxon>
        <taxon>Thermotogota</taxon>
        <taxon>Thermotogae</taxon>
        <taxon>Petrotogales</taxon>
        <taxon>Petrotogaceae</taxon>
        <taxon>Marinitoga</taxon>
    </lineage>
</organism>
<evidence type="ECO:0000256" key="3">
    <source>
        <dbReference type="ARBA" id="ARBA00023163"/>
    </source>
</evidence>
<dbReference type="PANTHER" id="PTHR42756:SF1">
    <property type="entry name" value="TRANSCRIPTIONAL REPRESSOR OF EMRAB OPERON"/>
    <property type="match status" value="1"/>
</dbReference>
<keyword evidence="2" id="KW-0238">DNA-binding</keyword>